<keyword evidence="2" id="KW-1185">Reference proteome</keyword>
<dbReference type="Proteomes" id="UP000829447">
    <property type="component" value="Linkage Group LG7"/>
</dbReference>
<protein>
    <submittedName>
        <fullName evidence="1">Uncharacterized protein</fullName>
    </submittedName>
</protein>
<gene>
    <name evidence="1" type="ORF">PGIGA_G00237120</name>
</gene>
<sequence length="740" mass="79166">MMASMAEDEFCSLAEEKFDFEVSLSPASSKGDDVEDEVFLGPVTHKERCISHGMETQTKDSVSSGPSLGEEPSWSPLLEENFEEIRKEAHLLASHLEKTLTEPVAKDLTADSSLPEEAEKFEVDSSAKLGMFKPADTLSPIKRETFCVQDSPMKQLPPAIQKRLQKSSSISGGKPRLSTSSPVRTTDTQPKMAPRGKSLLLSGRVLPNKPTAMGNSRLSSGTRSALPSKNRLPPPSQSCFGLKRSPGSRDTSRTGSAEDLLSDTASVASDVSDSSFNTSLPIKRGLPAPSKTELRGGAPLRKVPTLSNRRVVDRSRNTSSSSSSVSSINSSLSVSPTGKCKLNSSLNTSVSSISGRIPSSGSRLPSSNRKSGIISKPLETSTGRRASFSTQGRKGSEPVPRPVKATPISRTETGPSVQHQTPAKRTMERTTSVPSISTLAAKTGSTVKVNSNLKAFVAPTPTNSLKGVRRSEVTSSPDVPRIMKPKRLMSACSVDSVPQKLNLPATHGLQTPSSATEKPLQSKLRRPSALPTPVNRRVSGIPMLTPKSVSRLNKVSHTPEPHSQSPASSSTISHASPGQLKQSEQQQVVEQAVPKEDSSASAELQPRSLIFTLEDDLDRPNGCDPAAVKSSIQSPVDLEPHPPNPEGPSHSKPEEILHNHQLKQTGTQEVLLVDAPAPVLKPEEKVLIDLSNTPDLIKTFPSKAFGGQLIDLSSPLIKWSPEGKKENPVNEAPPLINLSF</sequence>
<comment type="caution">
    <text evidence="1">The sequence shown here is derived from an EMBL/GenBank/DDBJ whole genome shotgun (WGS) entry which is preliminary data.</text>
</comment>
<evidence type="ECO:0000313" key="1">
    <source>
        <dbReference type="EMBL" id="MCI4380211.1"/>
    </source>
</evidence>
<organism evidence="1 2">
    <name type="scientific">Pangasianodon gigas</name>
    <name type="common">Mekong giant catfish</name>
    <name type="synonym">Pangasius gigas</name>
    <dbReference type="NCBI Taxonomy" id="30993"/>
    <lineage>
        <taxon>Eukaryota</taxon>
        <taxon>Metazoa</taxon>
        <taxon>Chordata</taxon>
        <taxon>Craniata</taxon>
        <taxon>Vertebrata</taxon>
        <taxon>Euteleostomi</taxon>
        <taxon>Actinopterygii</taxon>
        <taxon>Neopterygii</taxon>
        <taxon>Teleostei</taxon>
        <taxon>Ostariophysi</taxon>
        <taxon>Siluriformes</taxon>
        <taxon>Pangasiidae</taxon>
        <taxon>Pangasianodon</taxon>
    </lineage>
</organism>
<evidence type="ECO:0000313" key="2">
    <source>
        <dbReference type="Proteomes" id="UP000829447"/>
    </source>
</evidence>
<accession>A0ACC5WNF5</accession>
<proteinExistence type="predicted"/>
<dbReference type="EMBL" id="CM040460">
    <property type="protein sequence ID" value="MCI4380211.1"/>
    <property type="molecule type" value="Genomic_DNA"/>
</dbReference>
<name>A0ACC5WNF5_PANGG</name>
<reference evidence="1 2" key="1">
    <citation type="journal article" date="2022" name="bioRxiv">
        <title>An ancient truncated duplication of the anti-Mullerian hormone receptor type 2 gene is a potential conserved master sex determinant in the Pangasiidae catfish family.</title>
        <authorList>
            <person name="Wen M."/>
            <person name="Pan Q."/>
            <person name="Jouanno E."/>
            <person name="Montfort J."/>
            <person name="Zahm M."/>
            <person name="Cabau C."/>
            <person name="Klopp C."/>
            <person name="Iampietro C."/>
            <person name="Roques C."/>
            <person name="Bouchez O."/>
            <person name="Castinel A."/>
            <person name="Donnadieu C."/>
            <person name="Parrinello H."/>
            <person name="Poncet C."/>
            <person name="Belmonte E."/>
            <person name="Gautier V."/>
            <person name="Avarre J.-C."/>
            <person name="Dugue R."/>
            <person name="Gustiano R."/>
            <person name="Ha T.T.T."/>
            <person name="Campet M."/>
            <person name="Sriphairoj K."/>
            <person name="Ribolli J."/>
            <person name="de Almeida F.L."/>
            <person name="Desvignes T."/>
            <person name="Postlethwait J.H."/>
            <person name="Bucao C.F."/>
            <person name="Robinson-Rechavi M."/>
            <person name="Bobe J."/>
            <person name="Herpin A."/>
            <person name="Guiguen Y."/>
        </authorList>
    </citation>
    <scope>NUCLEOTIDE SEQUENCE [LARGE SCALE GENOMIC DNA]</scope>
    <source>
        <strain evidence="1">YG-Dec2019</strain>
    </source>
</reference>